<evidence type="ECO:0000256" key="5">
    <source>
        <dbReference type="PIRSR" id="PIRSR000915-3"/>
    </source>
</evidence>
<feature type="binding site" evidence="5">
    <location>
        <position position="260"/>
    </location>
    <ligand>
        <name>Mg(2+)</name>
        <dbReference type="ChEBI" id="CHEBI:18420"/>
    </ligand>
</feature>
<reference evidence="7" key="1">
    <citation type="submission" date="2016-11" db="UniProtKB">
        <authorList>
            <consortium name="WormBaseParasite"/>
        </authorList>
    </citation>
    <scope>IDENTIFICATION</scope>
</reference>
<dbReference type="Pfam" id="PF13242">
    <property type="entry name" value="Hydrolase_like"/>
    <property type="match status" value="1"/>
</dbReference>
<evidence type="ECO:0000256" key="4">
    <source>
        <dbReference type="PIRSR" id="PIRSR000915-2"/>
    </source>
</evidence>
<name>A0A1I8BFZ0_MELHA</name>
<dbReference type="OMA" id="CETDIKF"/>
<feature type="binding site" evidence="4">
    <location>
        <position position="233"/>
    </location>
    <ligand>
        <name>substrate</name>
    </ligand>
</feature>
<dbReference type="InterPro" id="IPR036412">
    <property type="entry name" value="HAD-like_sf"/>
</dbReference>
<proteinExistence type="inferred from homology"/>
<dbReference type="SUPFAM" id="SSF56784">
    <property type="entry name" value="HAD-like"/>
    <property type="match status" value="1"/>
</dbReference>
<dbReference type="Proteomes" id="UP000095281">
    <property type="component" value="Unplaced"/>
</dbReference>
<keyword evidence="1 2" id="KW-0378">Hydrolase</keyword>
<evidence type="ECO:0000256" key="3">
    <source>
        <dbReference type="PIRSR" id="PIRSR000915-1"/>
    </source>
</evidence>
<feature type="active site" description="Proton donor" evidence="3">
    <location>
        <position position="27"/>
    </location>
</feature>
<dbReference type="Gene3D" id="3.40.50.1000">
    <property type="entry name" value="HAD superfamily/HAD-like"/>
    <property type="match status" value="2"/>
</dbReference>
<evidence type="ECO:0000313" key="7">
    <source>
        <dbReference type="WBParaSite" id="MhA1_Contig2140.frz3.gene2"/>
    </source>
</evidence>
<keyword evidence="5" id="KW-0460">Magnesium</keyword>
<dbReference type="PANTHER" id="PTHR19288">
    <property type="entry name" value="4-NITROPHENYLPHOSPHATASE-RELATED"/>
    <property type="match status" value="1"/>
</dbReference>
<keyword evidence="5" id="KW-0479">Metal-binding</keyword>
<comment type="similarity">
    <text evidence="2">Belongs to the HAD-like hydrolase superfamily.</text>
</comment>
<evidence type="ECO:0000256" key="1">
    <source>
        <dbReference type="ARBA" id="ARBA00022801"/>
    </source>
</evidence>
<feature type="active site" description="Proton donor" evidence="3">
    <location>
        <position position="29"/>
    </location>
</feature>
<organism evidence="6 7">
    <name type="scientific">Meloidogyne hapla</name>
    <name type="common">Root-knot nematode worm</name>
    <dbReference type="NCBI Taxonomy" id="6305"/>
    <lineage>
        <taxon>Eukaryota</taxon>
        <taxon>Metazoa</taxon>
        <taxon>Ecdysozoa</taxon>
        <taxon>Nematoda</taxon>
        <taxon>Chromadorea</taxon>
        <taxon>Rhabditida</taxon>
        <taxon>Tylenchina</taxon>
        <taxon>Tylenchomorpha</taxon>
        <taxon>Tylenchoidea</taxon>
        <taxon>Meloidogynidae</taxon>
        <taxon>Meloidogyninae</taxon>
        <taxon>Meloidogyne</taxon>
    </lineage>
</organism>
<dbReference type="AlphaFoldDB" id="A0A1I8BFZ0"/>
<dbReference type="InterPro" id="IPR006357">
    <property type="entry name" value="HAD-SF_hydro_IIA"/>
</dbReference>
<comment type="cofactor">
    <cofactor evidence="5">
        <name>Mg(2+)</name>
        <dbReference type="ChEBI" id="CHEBI:18420"/>
    </cofactor>
    <text evidence="5">Divalent metal ions. Mg(2+) is the most effective.</text>
</comment>
<sequence length="313" mass="34675">MTPPAIRLPQLATSEHVFRAFDTFLFDADGVLWRDENPLPGAIDLVKRLSDVGKRVIILTNNSARDPIGHAEKAKRLGFSNFTSSDICCPSQILADQLEQMKKDPKFVSKAHLPIFLIGPPGLENYLRKRGIESIGTGPDPMPNGKVFTLDSASHFAPREPVFAVIGSFDSHISFPKIMKAVNYLNDDGMPFFVTNEDARFPGRDPNIVIPGSGTITSMLRYVSGREPLVMGKPSSYCWDYICKNLGGPFKQERTLMIGDRCETDIHFGRNSGLSTLLVLTGVSSMEDVKHFASQGKQSLIPEFFVQNLKELL</sequence>
<dbReference type="GO" id="GO:0005737">
    <property type="term" value="C:cytoplasm"/>
    <property type="evidence" value="ECO:0007669"/>
    <property type="project" value="TreeGrafter"/>
</dbReference>
<evidence type="ECO:0000256" key="2">
    <source>
        <dbReference type="PIRNR" id="PIRNR000915"/>
    </source>
</evidence>
<dbReference type="InterPro" id="IPR006349">
    <property type="entry name" value="PGP_euk"/>
</dbReference>
<dbReference type="NCBIfam" id="TIGR01452">
    <property type="entry name" value="PGP_euk"/>
    <property type="match status" value="1"/>
</dbReference>
<keyword evidence="6" id="KW-1185">Reference proteome</keyword>
<dbReference type="PANTHER" id="PTHR19288:SF93">
    <property type="entry name" value="FI11325P-RELATED"/>
    <property type="match status" value="1"/>
</dbReference>
<protein>
    <submittedName>
        <fullName evidence="7">4-nitrophenylphosphatase</fullName>
    </submittedName>
</protein>
<feature type="binding site" evidence="5">
    <location>
        <position position="27"/>
    </location>
    <ligand>
        <name>Mg(2+)</name>
        <dbReference type="ChEBI" id="CHEBI:18420"/>
    </ligand>
</feature>
<dbReference type="InterPro" id="IPR023214">
    <property type="entry name" value="HAD_sf"/>
</dbReference>
<dbReference type="Pfam" id="PF13344">
    <property type="entry name" value="Hydrolase_6"/>
    <property type="match status" value="1"/>
</dbReference>
<dbReference type="NCBIfam" id="TIGR01460">
    <property type="entry name" value="HAD-SF-IIA"/>
    <property type="match status" value="1"/>
</dbReference>
<dbReference type="WBParaSite" id="MhA1_Contig2140.frz3.gene2">
    <property type="protein sequence ID" value="MhA1_Contig2140.frz3.gene2"/>
    <property type="gene ID" value="MhA1_Contig2140.frz3.gene2"/>
</dbReference>
<dbReference type="PIRSF" id="PIRSF000915">
    <property type="entry name" value="PGP-type_phosphatase"/>
    <property type="match status" value="1"/>
</dbReference>
<feature type="binding site" evidence="5">
    <location>
        <position position="29"/>
    </location>
    <ligand>
        <name>Mg(2+)</name>
        <dbReference type="ChEBI" id="CHEBI:18420"/>
    </ligand>
</feature>
<accession>A0A1I8BFZ0</accession>
<evidence type="ECO:0000313" key="6">
    <source>
        <dbReference type="Proteomes" id="UP000095281"/>
    </source>
</evidence>
<dbReference type="GO" id="GO:0016791">
    <property type="term" value="F:phosphatase activity"/>
    <property type="evidence" value="ECO:0007669"/>
    <property type="project" value="InterPro"/>
</dbReference>
<dbReference type="GO" id="GO:0046872">
    <property type="term" value="F:metal ion binding"/>
    <property type="evidence" value="ECO:0007669"/>
    <property type="project" value="UniProtKB-KW"/>
</dbReference>